<dbReference type="SMART" id="SM01152">
    <property type="entry name" value="DUF167"/>
    <property type="match status" value="1"/>
</dbReference>
<organism evidence="3 4">
    <name type="scientific">Fraserbacteria sp. (strain RBG_16_55_9)</name>
    <dbReference type="NCBI Taxonomy" id="1817864"/>
    <lineage>
        <taxon>Bacteria</taxon>
        <taxon>Candidatus Fraseribacteriota</taxon>
    </lineage>
</organism>
<dbReference type="NCBIfam" id="TIGR00251">
    <property type="entry name" value="DUF167 family protein"/>
    <property type="match status" value="1"/>
</dbReference>
<dbReference type="STRING" id="1817864.A2Z21_08055"/>
<sequence length="94" mass="10120">MRMNEGPAGVTLKLKVKPKGKQNAVLGVRGDALLISVTAAPEKGKANQACIALLAQILKIPKSAIDILSGETYPEKVMRVRGVTKEQIRERLSL</sequence>
<evidence type="ECO:0000256" key="1">
    <source>
        <dbReference type="ARBA" id="ARBA00010364"/>
    </source>
</evidence>
<dbReference type="PANTHER" id="PTHR13420">
    <property type="entry name" value="UPF0235 PROTEIN C15ORF40"/>
    <property type="match status" value="1"/>
</dbReference>
<dbReference type="GO" id="GO:0005737">
    <property type="term" value="C:cytoplasm"/>
    <property type="evidence" value="ECO:0007669"/>
    <property type="project" value="TreeGrafter"/>
</dbReference>
<evidence type="ECO:0000313" key="4">
    <source>
        <dbReference type="Proteomes" id="UP000179157"/>
    </source>
</evidence>
<accession>A0A1F5UNS2</accession>
<evidence type="ECO:0000313" key="3">
    <source>
        <dbReference type="EMBL" id="OGF52759.1"/>
    </source>
</evidence>
<dbReference type="InterPro" id="IPR036591">
    <property type="entry name" value="YggU-like_sf"/>
</dbReference>
<dbReference type="HAMAP" id="MF_00634">
    <property type="entry name" value="UPF0235"/>
    <property type="match status" value="1"/>
</dbReference>
<reference evidence="3 4" key="1">
    <citation type="journal article" date="2016" name="Nat. Commun.">
        <title>Thousands of microbial genomes shed light on interconnected biogeochemical processes in an aquifer system.</title>
        <authorList>
            <person name="Anantharaman K."/>
            <person name="Brown C.T."/>
            <person name="Hug L.A."/>
            <person name="Sharon I."/>
            <person name="Castelle C.J."/>
            <person name="Probst A.J."/>
            <person name="Thomas B.C."/>
            <person name="Singh A."/>
            <person name="Wilkins M.J."/>
            <person name="Karaoz U."/>
            <person name="Brodie E.L."/>
            <person name="Williams K.H."/>
            <person name="Hubbard S.S."/>
            <person name="Banfield J.F."/>
        </authorList>
    </citation>
    <scope>NUCLEOTIDE SEQUENCE [LARGE SCALE GENOMIC DNA]</scope>
    <source>
        <strain evidence="4">RBG_16_55_9</strain>
    </source>
</reference>
<evidence type="ECO:0000256" key="2">
    <source>
        <dbReference type="HAMAP-Rule" id="MF_00634"/>
    </source>
</evidence>
<comment type="similarity">
    <text evidence="1 2">Belongs to the UPF0235 family.</text>
</comment>
<dbReference type="Gene3D" id="3.30.1200.10">
    <property type="entry name" value="YggU-like"/>
    <property type="match status" value="1"/>
</dbReference>
<dbReference type="SUPFAM" id="SSF69786">
    <property type="entry name" value="YggU-like"/>
    <property type="match status" value="1"/>
</dbReference>
<dbReference type="Pfam" id="PF02594">
    <property type="entry name" value="DUF167"/>
    <property type="match status" value="1"/>
</dbReference>
<name>A0A1F5UNS2_FRAXR</name>
<gene>
    <name evidence="3" type="ORF">A2Z21_08055</name>
</gene>
<comment type="caution">
    <text evidence="3">The sequence shown here is derived from an EMBL/GenBank/DDBJ whole genome shotgun (WGS) entry which is preliminary data.</text>
</comment>
<dbReference type="Proteomes" id="UP000179157">
    <property type="component" value="Unassembled WGS sequence"/>
</dbReference>
<proteinExistence type="inferred from homology"/>
<dbReference type="EMBL" id="MFGX01000130">
    <property type="protein sequence ID" value="OGF52759.1"/>
    <property type="molecule type" value="Genomic_DNA"/>
</dbReference>
<dbReference type="AlphaFoldDB" id="A0A1F5UNS2"/>
<protein>
    <recommendedName>
        <fullName evidence="2">UPF0235 protein A2Z21_08055</fullName>
    </recommendedName>
</protein>
<dbReference type="InterPro" id="IPR003746">
    <property type="entry name" value="DUF167"/>
</dbReference>
<dbReference type="PANTHER" id="PTHR13420:SF7">
    <property type="entry name" value="UPF0235 PROTEIN C15ORF40"/>
    <property type="match status" value="1"/>
</dbReference>